<dbReference type="CDD" id="cd00190">
    <property type="entry name" value="Tryp_SPc"/>
    <property type="match status" value="1"/>
</dbReference>
<keyword evidence="6" id="KW-0645">Protease</keyword>
<dbReference type="AlphaFoldDB" id="A0A9C6UAS3"/>
<dbReference type="InterPro" id="IPR001254">
    <property type="entry name" value="Trypsin_dom"/>
</dbReference>
<evidence type="ECO:0000256" key="1">
    <source>
        <dbReference type="ARBA" id="ARBA00004613"/>
    </source>
</evidence>
<dbReference type="OrthoDB" id="10061449at2759"/>
<evidence type="ECO:0000256" key="3">
    <source>
        <dbReference type="ARBA" id="ARBA00023157"/>
    </source>
</evidence>
<dbReference type="KEGG" id="foc:113210063"/>
<dbReference type="InterPro" id="IPR001314">
    <property type="entry name" value="Peptidase_S1A"/>
</dbReference>
<protein>
    <recommendedName>
        <fullName evidence="4">Phenoloxidase-activating factor 2</fullName>
    </recommendedName>
    <alternativeName>
        <fullName evidence="5">Prophenoloxidase-activating factor II</fullName>
    </alternativeName>
</protein>
<evidence type="ECO:0000259" key="8">
    <source>
        <dbReference type="PROSITE" id="PS50240"/>
    </source>
</evidence>
<keyword evidence="6" id="KW-0378">Hydrolase</keyword>
<sequence>MFASRRGPGTRARRHQLQPLLLLVVAAWPGLAAAGKPANESAANVHNTTEPERAVWASVWWSKPAINWSQKSPPPVDSILGYDLACGVRNVGSSDRIVGGVDADHGEFPWQVSLQKRRLWDMQHICGGAIVSPFWVVSAGHCVDGVPLKDLSIVAGDHDLYKVEGKEQRRKVVRIVGLGYDKDTFANDISLLQLDRKLVFDSKHTAPICVPKPGHHYSGNAVVSGWGRLSETGGLPNVLQQVSLPIIPWNKCKRQYKNRGFSHFLHTCQLCSGKEAGGQDSCQGDSGGPLACQEPDGRYYLCGVVSWGIGCARAQYPGVYTEVSCYARWINEVLYNEHHFLDPQNDK</sequence>
<dbReference type="InterPro" id="IPR009003">
    <property type="entry name" value="Peptidase_S1_PA"/>
</dbReference>
<accession>A0A9C6UAS3</accession>
<dbReference type="SMART" id="SM00020">
    <property type="entry name" value="Tryp_SPc"/>
    <property type="match status" value="1"/>
</dbReference>
<dbReference type="GeneID" id="113210063"/>
<dbReference type="GO" id="GO:0004252">
    <property type="term" value="F:serine-type endopeptidase activity"/>
    <property type="evidence" value="ECO:0007669"/>
    <property type="project" value="InterPro"/>
</dbReference>
<comment type="subcellular location">
    <subcellularLocation>
        <location evidence="1">Secreted</location>
    </subcellularLocation>
</comment>
<dbReference type="PANTHER" id="PTHR24252:SF7">
    <property type="entry name" value="HYALIN"/>
    <property type="match status" value="1"/>
</dbReference>
<feature type="signal peptide" evidence="7">
    <location>
        <begin position="1"/>
        <end position="34"/>
    </location>
</feature>
<dbReference type="RefSeq" id="XP_052126729.1">
    <property type="nucleotide sequence ID" value="XM_052270769.1"/>
</dbReference>
<keyword evidence="2" id="KW-0964">Secreted</keyword>
<proteinExistence type="predicted"/>
<reference evidence="10" key="1">
    <citation type="submission" date="2025-08" db="UniProtKB">
        <authorList>
            <consortium name="RefSeq"/>
        </authorList>
    </citation>
    <scope>IDENTIFICATION</scope>
    <source>
        <tissue evidence="10">Whole organism</tissue>
    </source>
</reference>
<dbReference type="GO" id="GO:0006508">
    <property type="term" value="P:proteolysis"/>
    <property type="evidence" value="ECO:0007669"/>
    <property type="project" value="UniProtKB-KW"/>
</dbReference>
<dbReference type="Proteomes" id="UP000504606">
    <property type="component" value="Unplaced"/>
</dbReference>
<name>A0A9C6UAS3_FRAOC</name>
<dbReference type="InterPro" id="IPR043504">
    <property type="entry name" value="Peptidase_S1_PA_chymotrypsin"/>
</dbReference>
<feature type="domain" description="Peptidase S1" evidence="8">
    <location>
        <begin position="97"/>
        <end position="335"/>
    </location>
</feature>
<dbReference type="PROSITE" id="PS00135">
    <property type="entry name" value="TRYPSIN_SER"/>
    <property type="match status" value="1"/>
</dbReference>
<dbReference type="PANTHER" id="PTHR24252">
    <property type="entry name" value="ACROSIN-RELATED"/>
    <property type="match status" value="1"/>
</dbReference>
<evidence type="ECO:0000256" key="6">
    <source>
        <dbReference type="RuleBase" id="RU363034"/>
    </source>
</evidence>
<keyword evidence="6" id="KW-0720">Serine protease</keyword>
<dbReference type="SUPFAM" id="SSF50494">
    <property type="entry name" value="Trypsin-like serine proteases"/>
    <property type="match status" value="1"/>
</dbReference>
<dbReference type="InterPro" id="IPR018114">
    <property type="entry name" value="TRYPSIN_HIS"/>
</dbReference>
<dbReference type="PROSITE" id="PS00134">
    <property type="entry name" value="TRYPSIN_HIS"/>
    <property type="match status" value="1"/>
</dbReference>
<evidence type="ECO:0000256" key="7">
    <source>
        <dbReference type="SAM" id="SignalP"/>
    </source>
</evidence>
<feature type="chain" id="PRO_5039314327" description="Phenoloxidase-activating factor 2" evidence="7">
    <location>
        <begin position="35"/>
        <end position="347"/>
    </location>
</feature>
<dbReference type="GO" id="GO:0005576">
    <property type="term" value="C:extracellular region"/>
    <property type="evidence" value="ECO:0007669"/>
    <property type="project" value="UniProtKB-SubCell"/>
</dbReference>
<evidence type="ECO:0000256" key="2">
    <source>
        <dbReference type="ARBA" id="ARBA00022525"/>
    </source>
</evidence>
<keyword evidence="9" id="KW-1185">Reference proteome</keyword>
<dbReference type="Pfam" id="PF00089">
    <property type="entry name" value="Trypsin"/>
    <property type="match status" value="1"/>
</dbReference>
<keyword evidence="7" id="KW-0732">Signal</keyword>
<dbReference type="Gene3D" id="2.40.10.10">
    <property type="entry name" value="Trypsin-like serine proteases"/>
    <property type="match status" value="2"/>
</dbReference>
<dbReference type="PRINTS" id="PR00722">
    <property type="entry name" value="CHYMOTRYPSIN"/>
</dbReference>
<dbReference type="InterPro" id="IPR033116">
    <property type="entry name" value="TRYPSIN_SER"/>
</dbReference>
<organism evidence="9 10">
    <name type="scientific">Frankliniella occidentalis</name>
    <name type="common">Western flower thrips</name>
    <name type="synonym">Euthrips occidentalis</name>
    <dbReference type="NCBI Taxonomy" id="133901"/>
    <lineage>
        <taxon>Eukaryota</taxon>
        <taxon>Metazoa</taxon>
        <taxon>Ecdysozoa</taxon>
        <taxon>Arthropoda</taxon>
        <taxon>Hexapoda</taxon>
        <taxon>Insecta</taxon>
        <taxon>Pterygota</taxon>
        <taxon>Neoptera</taxon>
        <taxon>Paraneoptera</taxon>
        <taxon>Thysanoptera</taxon>
        <taxon>Terebrantia</taxon>
        <taxon>Thripoidea</taxon>
        <taxon>Thripidae</taxon>
        <taxon>Frankliniella</taxon>
    </lineage>
</organism>
<dbReference type="FunFam" id="2.40.10.10:FF:000038">
    <property type="entry name" value="Serine protease"/>
    <property type="match status" value="1"/>
</dbReference>
<evidence type="ECO:0000313" key="10">
    <source>
        <dbReference type="RefSeq" id="XP_052126729.1"/>
    </source>
</evidence>
<dbReference type="PROSITE" id="PS50240">
    <property type="entry name" value="TRYPSIN_DOM"/>
    <property type="match status" value="1"/>
</dbReference>
<evidence type="ECO:0000256" key="4">
    <source>
        <dbReference type="ARBA" id="ARBA00068096"/>
    </source>
</evidence>
<evidence type="ECO:0000256" key="5">
    <source>
        <dbReference type="ARBA" id="ARBA00076468"/>
    </source>
</evidence>
<keyword evidence="3" id="KW-1015">Disulfide bond</keyword>
<evidence type="ECO:0000313" key="9">
    <source>
        <dbReference type="Proteomes" id="UP000504606"/>
    </source>
</evidence>
<gene>
    <name evidence="10" type="primary">LOC113210063</name>
</gene>